<dbReference type="EMBL" id="SGUG01000083">
    <property type="protein sequence ID" value="MDG0865414.1"/>
    <property type="molecule type" value="Genomic_DNA"/>
</dbReference>
<keyword evidence="1" id="KW-0812">Transmembrane</keyword>
<comment type="caution">
    <text evidence="2">The sequence shown here is derived from an EMBL/GenBank/DDBJ whole genome shotgun (WGS) entry which is preliminary data.</text>
</comment>
<dbReference type="AlphaFoldDB" id="A0A9X4LMH3"/>
<evidence type="ECO:0000313" key="3">
    <source>
        <dbReference type="Proteomes" id="UP001152766"/>
    </source>
</evidence>
<proteinExistence type="predicted"/>
<evidence type="ECO:0000313" key="2">
    <source>
        <dbReference type="EMBL" id="MDG0865414.1"/>
    </source>
</evidence>
<sequence length="75" mass="7457">MMMQAAKSGLRAVAWVWLVGEALLIGALAAATFGSAAGLAAGVAAGAGVLAVWCLAIKRSSFIKLLKGDALGGRE</sequence>
<dbReference type="RefSeq" id="WP_378991015.1">
    <property type="nucleotide sequence ID" value="NZ_JBHSRN010000061.1"/>
</dbReference>
<dbReference type="Proteomes" id="UP001152766">
    <property type="component" value="Unassembled WGS sequence"/>
</dbReference>
<keyword evidence="1" id="KW-0472">Membrane</keyword>
<gene>
    <name evidence="2" type="ORF">EXJ73_23445</name>
</gene>
<keyword evidence="1" id="KW-1133">Transmembrane helix</keyword>
<accession>A0A9X4LMH3</accession>
<name>A0A9X4LMH3_9BURK</name>
<feature type="transmembrane region" description="Helical" evidence="1">
    <location>
        <begin position="12"/>
        <end position="33"/>
    </location>
</feature>
<organism evidence="2 3">
    <name type="scientific">Pelomonas aquatica</name>
    <dbReference type="NCBI Taxonomy" id="431058"/>
    <lineage>
        <taxon>Bacteria</taxon>
        <taxon>Pseudomonadati</taxon>
        <taxon>Pseudomonadota</taxon>
        <taxon>Betaproteobacteria</taxon>
        <taxon>Burkholderiales</taxon>
        <taxon>Sphaerotilaceae</taxon>
        <taxon>Roseateles</taxon>
    </lineage>
</organism>
<keyword evidence="3" id="KW-1185">Reference proteome</keyword>
<feature type="transmembrane region" description="Helical" evidence="1">
    <location>
        <begin position="39"/>
        <end position="57"/>
    </location>
</feature>
<reference evidence="2" key="1">
    <citation type="submission" date="2019-02" db="EMBL/GenBank/DDBJ databases">
        <title>Draft genome of the type strain Pelomonas aquatica CCUG 52575T.</title>
        <authorList>
            <person name="Gomila M."/>
            <person name="Lalucat J."/>
        </authorList>
    </citation>
    <scope>NUCLEOTIDE SEQUENCE</scope>
    <source>
        <strain evidence="2">CCUG 52575</strain>
    </source>
</reference>
<evidence type="ECO:0000256" key="1">
    <source>
        <dbReference type="SAM" id="Phobius"/>
    </source>
</evidence>
<protein>
    <submittedName>
        <fullName evidence="2">Uncharacterized protein</fullName>
    </submittedName>
</protein>